<proteinExistence type="predicted"/>
<dbReference type="Pfam" id="PF04938">
    <property type="entry name" value="SIP1"/>
    <property type="match status" value="1"/>
</dbReference>
<name>A0AA43QKI8_9LECA</name>
<feature type="region of interest" description="Disordered" evidence="1">
    <location>
        <begin position="1"/>
        <end position="63"/>
    </location>
</feature>
<dbReference type="Proteomes" id="UP001161017">
    <property type="component" value="Unassembled WGS sequence"/>
</dbReference>
<feature type="region of interest" description="Disordered" evidence="1">
    <location>
        <begin position="325"/>
        <end position="365"/>
    </location>
</feature>
<gene>
    <name evidence="2" type="ORF">OHK93_006286</name>
</gene>
<reference evidence="2" key="1">
    <citation type="journal article" date="2023" name="Genome Biol. Evol.">
        <title>First Whole Genome Sequence and Flow Cytometry Genome Size Data for the Lichen-Forming Fungus Ramalina farinacea (Ascomycota).</title>
        <authorList>
            <person name="Llewellyn T."/>
            <person name="Mian S."/>
            <person name="Hill R."/>
            <person name="Leitch I.J."/>
            <person name="Gaya E."/>
        </authorList>
    </citation>
    <scope>NUCLEOTIDE SEQUENCE</scope>
    <source>
        <strain evidence="2">LIQ254RAFAR</strain>
    </source>
</reference>
<feature type="region of interest" description="Disordered" evidence="1">
    <location>
        <begin position="116"/>
        <end position="137"/>
    </location>
</feature>
<evidence type="ECO:0000313" key="2">
    <source>
        <dbReference type="EMBL" id="MDI1487024.1"/>
    </source>
</evidence>
<keyword evidence="3" id="KW-1185">Reference proteome</keyword>
<feature type="region of interest" description="Disordered" evidence="1">
    <location>
        <begin position="389"/>
        <end position="419"/>
    </location>
</feature>
<evidence type="ECO:0000313" key="3">
    <source>
        <dbReference type="Proteomes" id="UP001161017"/>
    </source>
</evidence>
<accession>A0AA43QKI8</accession>
<evidence type="ECO:0000256" key="1">
    <source>
        <dbReference type="SAM" id="MobiDB-lite"/>
    </source>
</evidence>
<protein>
    <submittedName>
        <fullName evidence="2">Uncharacterized protein</fullName>
    </submittedName>
</protein>
<feature type="compositionally biased region" description="Acidic residues" evidence="1">
    <location>
        <begin position="48"/>
        <end position="63"/>
    </location>
</feature>
<comment type="caution">
    <text evidence="2">The sequence shown here is derived from an EMBL/GenBank/DDBJ whole genome shotgun (WGS) entry which is preliminary data.</text>
</comment>
<sequence length="488" mass="53732">MATKRKQGFDQSTPNKKSKSPNNIGGPQSSQPPLDLTYGQRGAFPGLDTEDGVGDGGSEEDSEMDALRYLKSVRLQATSIPTLLVAPKAADPSNDSSNEGLDLYADYPQGFYSDGAYTALPGPPSFQPPRSQTNDDLDPQEVYYTALLTRFRTFQSTFRNIPPPPASSSTPQENSAINALLRPKRSTWRGKLLKTTPTPQWLAALPHEMVMFGLEMLGEVLTAGNLRREKYGRNLGVWAWGLLGRCRDVGQLGSEEVGVLRELSKQASWVGRRILVGEVGEEVQDKEVEEEGEEREGGEEEVDQPQMDQGSIDEDELAHGGLYDAQEEVPEDRTEDYQADGSKEVTQTKQSQSGAEQTHDNFPNRNIEVESSNSLLDFDTVLAPEADATPESLGAAQERLLSSLDATEDAKSDPEDVESQIDERILVTHPEIAAYLNELAQDGMQSAPNETPREDTLATLDMIITIVGERYGQRDLLDTRLLWDEITP</sequence>
<feature type="compositionally biased region" description="Polar residues" evidence="1">
    <location>
        <begin position="344"/>
        <end position="365"/>
    </location>
</feature>
<feature type="compositionally biased region" description="Acidic residues" evidence="1">
    <location>
        <begin position="281"/>
        <end position="303"/>
    </location>
</feature>
<dbReference type="EMBL" id="JAPUFD010000004">
    <property type="protein sequence ID" value="MDI1487024.1"/>
    <property type="molecule type" value="Genomic_DNA"/>
</dbReference>
<dbReference type="Gene3D" id="1.20.58.1070">
    <property type="match status" value="1"/>
</dbReference>
<feature type="compositionally biased region" description="Polar residues" evidence="1">
    <location>
        <begin position="9"/>
        <end position="32"/>
    </location>
</feature>
<feature type="region of interest" description="Disordered" evidence="1">
    <location>
        <begin position="281"/>
        <end position="309"/>
    </location>
</feature>
<dbReference type="InterPro" id="IPR035426">
    <property type="entry name" value="Gemin2/Brr1"/>
</dbReference>
<dbReference type="GO" id="GO:0000387">
    <property type="term" value="P:spliceosomal snRNP assembly"/>
    <property type="evidence" value="ECO:0007669"/>
    <property type="project" value="InterPro"/>
</dbReference>
<organism evidence="2 3">
    <name type="scientific">Ramalina farinacea</name>
    <dbReference type="NCBI Taxonomy" id="258253"/>
    <lineage>
        <taxon>Eukaryota</taxon>
        <taxon>Fungi</taxon>
        <taxon>Dikarya</taxon>
        <taxon>Ascomycota</taxon>
        <taxon>Pezizomycotina</taxon>
        <taxon>Lecanoromycetes</taxon>
        <taxon>OSLEUM clade</taxon>
        <taxon>Lecanoromycetidae</taxon>
        <taxon>Lecanorales</taxon>
        <taxon>Lecanorineae</taxon>
        <taxon>Ramalinaceae</taxon>
        <taxon>Ramalina</taxon>
    </lineage>
</organism>
<dbReference type="AlphaFoldDB" id="A0AA43QKI8"/>